<dbReference type="InterPro" id="IPR029061">
    <property type="entry name" value="THDP-binding"/>
</dbReference>
<reference evidence="3" key="1">
    <citation type="submission" date="2020-05" db="EMBL/GenBank/DDBJ databases">
        <authorList>
            <person name="Chiriac C."/>
            <person name="Salcher M."/>
            <person name="Ghai R."/>
            <person name="Kavagutti S V."/>
        </authorList>
    </citation>
    <scope>NUCLEOTIDE SEQUENCE</scope>
</reference>
<dbReference type="InterPro" id="IPR001017">
    <property type="entry name" value="DH_E1"/>
</dbReference>
<dbReference type="SUPFAM" id="SSF52518">
    <property type="entry name" value="Thiamin diphosphate-binding fold (THDP-binding)"/>
    <property type="match status" value="1"/>
</dbReference>
<protein>
    <submittedName>
        <fullName evidence="3">Unannotated protein</fullName>
    </submittedName>
</protein>
<dbReference type="EMBL" id="CAFBLP010000037">
    <property type="protein sequence ID" value="CAB4881805.1"/>
    <property type="molecule type" value="Genomic_DNA"/>
</dbReference>
<dbReference type="Pfam" id="PF00676">
    <property type="entry name" value="E1_dh"/>
    <property type="match status" value="1"/>
</dbReference>
<dbReference type="GO" id="GO:0009083">
    <property type="term" value="P:branched-chain amino acid catabolic process"/>
    <property type="evidence" value="ECO:0007669"/>
    <property type="project" value="TreeGrafter"/>
</dbReference>
<dbReference type="Gene3D" id="3.40.50.970">
    <property type="match status" value="1"/>
</dbReference>
<evidence type="ECO:0000313" key="3">
    <source>
        <dbReference type="EMBL" id="CAB4881805.1"/>
    </source>
</evidence>
<feature type="domain" description="Dehydrogenase E1 component" evidence="2">
    <location>
        <begin position="1"/>
        <end position="66"/>
    </location>
</feature>
<sequence>MTYRLSDHTTADDASRYRNDAEVSEQWQQEPILRLRTYLVGQGWWTTADEESLLRDCSEQIDHAVATYLGIGPQEPTSMFDSLYAELPPALLAQRDEVSVLHRGVVDD</sequence>
<proteinExistence type="predicted"/>
<evidence type="ECO:0000256" key="1">
    <source>
        <dbReference type="ARBA" id="ARBA00023002"/>
    </source>
</evidence>
<dbReference type="PANTHER" id="PTHR43380">
    <property type="entry name" value="2-OXOISOVALERATE DEHYDROGENASE SUBUNIT ALPHA, MITOCHONDRIAL"/>
    <property type="match status" value="1"/>
</dbReference>
<evidence type="ECO:0000259" key="2">
    <source>
        <dbReference type="Pfam" id="PF00676"/>
    </source>
</evidence>
<gene>
    <name evidence="3" type="ORF">UFOPK3376_01608</name>
</gene>
<dbReference type="InterPro" id="IPR050771">
    <property type="entry name" value="Alpha-ketoacid_DH_E1_comp"/>
</dbReference>
<dbReference type="GO" id="GO:0016624">
    <property type="term" value="F:oxidoreductase activity, acting on the aldehyde or oxo group of donors, disulfide as acceptor"/>
    <property type="evidence" value="ECO:0007669"/>
    <property type="project" value="InterPro"/>
</dbReference>
<keyword evidence="1" id="KW-0560">Oxidoreductase</keyword>
<name>A0A6J7EKK8_9ZZZZ</name>
<dbReference type="AlphaFoldDB" id="A0A6J7EKK8"/>
<accession>A0A6J7EKK8</accession>
<dbReference type="PANTHER" id="PTHR43380:SF1">
    <property type="entry name" value="2-OXOISOVALERATE DEHYDROGENASE SUBUNIT ALPHA, MITOCHONDRIAL"/>
    <property type="match status" value="1"/>
</dbReference>
<organism evidence="3">
    <name type="scientific">freshwater metagenome</name>
    <dbReference type="NCBI Taxonomy" id="449393"/>
    <lineage>
        <taxon>unclassified sequences</taxon>
        <taxon>metagenomes</taxon>
        <taxon>ecological metagenomes</taxon>
    </lineage>
</organism>